<dbReference type="Pfam" id="PF03466">
    <property type="entry name" value="LysR_substrate"/>
    <property type="match status" value="1"/>
</dbReference>
<organism evidence="6 7">
    <name type="scientific">Paracoccus aurantius</name>
    <dbReference type="NCBI Taxonomy" id="3073814"/>
    <lineage>
        <taxon>Bacteria</taxon>
        <taxon>Pseudomonadati</taxon>
        <taxon>Pseudomonadota</taxon>
        <taxon>Alphaproteobacteria</taxon>
        <taxon>Rhodobacterales</taxon>
        <taxon>Paracoccaceae</taxon>
        <taxon>Paracoccus</taxon>
    </lineage>
</organism>
<gene>
    <name evidence="6" type="ORF">RGQ15_19260</name>
</gene>
<dbReference type="PROSITE" id="PS50931">
    <property type="entry name" value="HTH_LYSR"/>
    <property type="match status" value="1"/>
</dbReference>
<dbReference type="InterPro" id="IPR036390">
    <property type="entry name" value="WH_DNA-bd_sf"/>
</dbReference>
<dbReference type="Pfam" id="PF00126">
    <property type="entry name" value="HTH_1"/>
    <property type="match status" value="1"/>
</dbReference>
<dbReference type="SUPFAM" id="SSF53850">
    <property type="entry name" value="Periplasmic binding protein-like II"/>
    <property type="match status" value="1"/>
</dbReference>
<keyword evidence="2" id="KW-0805">Transcription regulation</keyword>
<evidence type="ECO:0000256" key="2">
    <source>
        <dbReference type="ARBA" id="ARBA00023015"/>
    </source>
</evidence>
<dbReference type="InterPro" id="IPR000847">
    <property type="entry name" value="LysR_HTH_N"/>
</dbReference>
<keyword evidence="3" id="KW-0238">DNA-binding</keyword>
<dbReference type="Proteomes" id="UP001269144">
    <property type="component" value="Unassembled WGS sequence"/>
</dbReference>
<dbReference type="RefSeq" id="WP_311162418.1">
    <property type="nucleotide sequence ID" value="NZ_JAVQLW010000004.1"/>
</dbReference>
<sequence length="296" mass="32564">MDSADDMILMAEVAEAGSFTRAGLRLGMPKSTVSQRISQLEARLGLRLLNRSTRHVSLTSAGQVYLDHCRRIRAEAMAASIAMGHLKEQPMGVLRITCPEVTASHFMPVFLRNFAQSYARINVELIATNQPLDIIRERIDFAFRVGTVTGQDLILRRLSSIRRVLVAAPGYLETAPPLREPDDLLQHRCMLQQAQPEWVFQAGDLRCSVRPPAATISDSMGFLLQSAVAGNGIALLPAYVCQPALAANCLVNLLADWTIPPHEMMLLFPNLKNQSSAQAAFRAHISGYDFSVLARG</sequence>
<proteinExistence type="inferred from homology"/>
<evidence type="ECO:0000313" key="6">
    <source>
        <dbReference type="EMBL" id="MDS9469708.1"/>
    </source>
</evidence>
<evidence type="ECO:0000256" key="4">
    <source>
        <dbReference type="ARBA" id="ARBA00023163"/>
    </source>
</evidence>
<dbReference type="PANTHER" id="PTHR30537:SF5">
    <property type="entry name" value="HTH-TYPE TRANSCRIPTIONAL ACTIVATOR TTDR-RELATED"/>
    <property type="match status" value="1"/>
</dbReference>
<evidence type="ECO:0000256" key="1">
    <source>
        <dbReference type="ARBA" id="ARBA00009437"/>
    </source>
</evidence>
<evidence type="ECO:0000313" key="7">
    <source>
        <dbReference type="Proteomes" id="UP001269144"/>
    </source>
</evidence>
<dbReference type="CDD" id="cd08422">
    <property type="entry name" value="PBP2_CrgA_like"/>
    <property type="match status" value="1"/>
</dbReference>
<dbReference type="InterPro" id="IPR036388">
    <property type="entry name" value="WH-like_DNA-bd_sf"/>
</dbReference>
<reference evidence="7" key="1">
    <citation type="submission" date="2023-07" db="EMBL/GenBank/DDBJ databases">
        <title>Paracoccus sp. MBLB3053 whole genome sequence.</title>
        <authorList>
            <person name="Hwang C.Y."/>
            <person name="Cho E.-S."/>
            <person name="Seo M.-J."/>
        </authorList>
    </citation>
    <scope>NUCLEOTIDE SEQUENCE [LARGE SCALE GENOMIC DNA]</scope>
    <source>
        <strain evidence="7">MBLB3053</strain>
    </source>
</reference>
<dbReference type="EMBL" id="JAVQLW010000004">
    <property type="protein sequence ID" value="MDS9469708.1"/>
    <property type="molecule type" value="Genomic_DNA"/>
</dbReference>
<comment type="caution">
    <text evidence="6">The sequence shown here is derived from an EMBL/GenBank/DDBJ whole genome shotgun (WGS) entry which is preliminary data.</text>
</comment>
<dbReference type="Gene3D" id="1.10.10.10">
    <property type="entry name" value="Winged helix-like DNA-binding domain superfamily/Winged helix DNA-binding domain"/>
    <property type="match status" value="1"/>
</dbReference>
<feature type="domain" description="HTH lysR-type" evidence="5">
    <location>
        <begin position="1"/>
        <end position="59"/>
    </location>
</feature>
<keyword evidence="4" id="KW-0804">Transcription</keyword>
<name>A0ABU2HXD1_9RHOB</name>
<evidence type="ECO:0000256" key="3">
    <source>
        <dbReference type="ARBA" id="ARBA00023125"/>
    </source>
</evidence>
<accession>A0ABU2HXD1</accession>
<protein>
    <submittedName>
        <fullName evidence="6">LysR family transcriptional regulator</fullName>
    </submittedName>
</protein>
<dbReference type="Gene3D" id="3.40.190.290">
    <property type="match status" value="1"/>
</dbReference>
<dbReference type="SUPFAM" id="SSF46785">
    <property type="entry name" value="Winged helix' DNA-binding domain"/>
    <property type="match status" value="1"/>
</dbReference>
<keyword evidence="7" id="KW-1185">Reference proteome</keyword>
<comment type="similarity">
    <text evidence="1">Belongs to the LysR transcriptional regulatory family.</text>
</comment>
<dbReference type="PANTHER" id="PTHR30537">
    <property type="entry name" value="HTH-TYPE TRANSCRIPTIONAL REGULATOR"/>
    <property type="match status" value="1"/>
</dbReference>
<evidence type="ECO:0000259" key="5">
    <source>
        <dbReference type="PROSITE" id="PS50931"/>
    </source>
</evidence>
<dbReference type="InterPro" id="IPR005119">
    <property type="entry name" value="LysR_subst-bd"/>
</dbReference>
<dbReference type="InterPro" id="IPR058163">
    <property type="entry name" value="LysR-type_TF_proteobact-type"/>
</dbReference>